<accession>A0AAV4VWQ3</accession>
<sequence>MIKVKLQKIQLWKIETLLKTFALYIPPNSSPNLTSLEVSSKTIFVGKMNVHLRMWRYIHPNVTGLEFEDLQNFSFLELIFKSDYPPTYMHYNGSGSSQTYYAYHLTPGLLDSPASYSHERTPEMYQEHSL</sequence>
<evidence type="ECO:0000313" key="2">
    <source>
        <dbReference type="Proteomes" id="UP001054837"/>
    </source>
</evidence>
<protein>
    <submittedName>
        <fullName evidence="1">Uncharacterized protein</fullName>
    </submittedName>
</protein>
<dbReference type="AlphaFoldDB" id="A0AAV4VWQ3"/>
<keyword evidence="2" id="KW-1185">Reference proteome</keyword>
<evidence type="ECO:0000313" key="1">
    <source>
        <dbReference type="EMBL" id="GIY74558.1"/>
    </source>
</evidence>
<name>A0AAV4VWQ3_9ARAC</name>
<proteinExistence type="predicted"/>
<gene>
    <name evidence="1" type="ORF">CDAR_410061</name>
</gene>
<dbReference type="EMBL" id="BPLQ01013760">
    <property type="protein sequence ID" value="GIY74558.1"/>
    <property type="molecule type" value="Genomic_DNA"/>
</dbReference>
<comment type="caution">
    <text evidence="1">The sequence shown here is derived from an EMBL/GenBank/DDBJ whole genome shotgun (WGS) entry which is preliminary data.</text>
</comment>
<dbReference type="Proteomes" id="UP001054837">
    <property type="component" value="Unassembled WGS sequence"/>
</dbReference>
<organism evidence="1 2">
    <name type="scientific">Caerostris darwini</name>
    <dbReference type="NCBI Taxonomy" id="1538125"/>
    <lineage>
        <taxon>Eukaryota</taxon>
        <taxon>Metazoa</taxon>
        <taxon>Ecdysozoa</taxon>
        <taxon>Arthropoda</taxon>
        <taxon>Chelicerata</taxon>
        <taxon>Arachnida</taxon>
        <taxon>Araneae</taxon>
        <taxon>Araneomorphae</taxon>
        <taxon>Entelegynae</taxon>
        <taxon>Araneoidea</taxon>
        <taxon>Araneidae</taxon>
        <taxon>Caerostris</taxon>
    </lineage>
</organism>
<reference evidence="1 2" key="1">
    <citation type="submission" date="2021-06" db="EMBL/GenBank/DDBJ databases">
        <title>Caerostris darwini draft genome.</title>
        <authorList>
            <person name="Kono N."/>
            <person name="Arakawa K."/>
        </authorList>
    </citation>
    <scope>NUCLEOTIDE SEQUENCE [LARGE SCALE GENOMIC DNA]</scope>
</reference>